<dbReference type="InterPro" id="IPR001372">
    <property type="entry name" value="Dynein_light_chain_typ-1/2"/>
</dbReference>
<dbReference type="EMBL" id="UYRU01046651">
    <property type="protein sequence ID" value="VDN09226.1"/>
    <property type="molecule type" value="Genomic_DNA"/>
</dbReference>
<accession>A0A3P7NUP4</accession>
<evidence type="ECO:0000313" key="2">
    <source>
        <dbReference type="EMBL" id="VDN09226.1"/>
    </source>
</evidence>
<dbReference type="Proteomes" id="UP000281553">
    <property type="component" value="Unassembled WGS sequence"/>
</dbReference>
<dbReference type="GO" id="GO:0007017">
    <property type="term" value="P:microtubule-based process"/>
    <property type="evidence" value="ECO:0007669"/>
    <property type="project" value="InterPro"/>
</dbReference>
<sequence length="241" mass="27926">METNAMNEVRNVRGDMSSETRDRVTQILYDIIQNNEAKYPQTLARELKEHCDDQLKGTWHCHVGPSFGSSFPFEKGSYYAATYRDQNIVLYKYALEIDIESVKRVAVFFLQHSEYQSLLEEFDKTETAESKWMNTMSDESIVKNVGGDMSNSKREEITNFITQYIKEDEQNATYPQNLSRRVKEHCDAKYGGTWYCHVGPSFGRFVANFAFLVLLDSFFGLNINCAFIFIILLLLKSECEQ</sequence>
<dbReference type="SUPFAM" id="SSF54648">
    <property type="entry name" value="DLC"/>
    <property type="match status" value="2"/>
</dbReference>
<dbReference type="Pfam" id="PF01221">
    <property type="entry name" value="Dynein_light"/>
    <property type="match status" value="2"/>
</dbReference>
<dbReference type="CDD" id="cd21450">
    <property type="entry name" value="DLC-like_DYNLL1-like"/>
    <property type="match status" value="1"/>
</dbReference>
<dbReference type="PANTHER" id="PTHR11886">
    <property type="entry name" value="DYNEIN LIGHT CHAIN"/>
    <property type="match status" value="1"/>
</dbReference>
<keyword evidence="1" id="KW-0472">Membrane</keyword>
<organism evidence="2 3">
    <name type="scientific">Dibothriocephalus latus</name>
    <name type="common">Fish tapeworm</name>
    <name type="synonym">Diphyllobothrium latum</name>
    <dbReference type="NCBI Taxonomy" id="60516"/>
    <lineage>
        <taxon>Eukaryota</taxon>
        <taxon>Metazoa</taxon>
        <taxon>Spiralia</taxon>
        <taxon>Lophotrochozoa</taxon>
        <taxon>Platyhelminthes</taxon>
        <taxon>Cestoda</taxon>
        <taxon>Eucestoda</taxon>
        <taxon>Diphyllobothriidea</taxon>
        <taxon>Diphyllobothriidae</taxon>
        <taxon>Dibothriocephalus</taxon>
    </lineage>
</organism>
<dbReference type="AlphaFoldDB" id="A0A3P7NUP4"/>
<name>A0A3P7NUP4_DIBLA</name>
<dbReference type="InterPro" id="IPR037177">
    <property type="entry name" value="DLC_sf"/>
</dbReference>
<evidence type="ECO:0000256" key="1">
    <source>
        <dbReference type="SAM" id="Phobius"/>
    </source>
</evidence>
<keyword evidence="1" id="KW-1133">Transmembrane helix</keyword>
<dbReference type="OrthoDB" id="6219848at2759"/>
<dbReference type="GO" id="GO:0030286">
    <property type="term" value="C:dynein complex"/>
    <property type="evidence" value="ECO:0007669"/>
    <property type="project" value="InterPro"/>
</dbReference>
<gene>
    <name evidence="2" type="ORF">DILT_LOCUS5057</name>
</gene>
<dbReference type="SMART" id="SM01375">
    <property type="entry name" value="Dynein_light"/>
    <property type="match status" value="2"/>
</dbReference>
<keyword evidence="1" id="KW-0812">Transmembrane</keyword>
<evidence type="ECO:0000313" key="3">
    <source>
        <dbReference type="Proteomes" id="UP000281553"/>
    </source>
</evidence>
<evidence type="ECO:0008006" key="4">
    <source>
        <dbReference type="Google" id="ProtNLM"/>
    </source>
</evidence>
<reference evidence="2 3" key="1">
    <citation type="submission" date="2018-11" db="EMBL/GenBank/DDBJ databases">
        <authorList>
            <consortium name="Pathogen Informatics"/>
        </authorList>
    </citation>
    <scope>NUCLEOTIDE SEQUENCE [LARGE SCALE GENOMIC DNA]</scope>
</reference>
<keyword evidence="3" id="KW-1185">Reference proteome</keyword>
<feature type="transmembrane region" description="Helical" evidence="1">
    <location>
        <begin position="209"/>
        <end position="235"/>
    </location>
</feature>
<protein>
    <recommendedName>
        <fullName evidence="4">Dynein light chain</fullName>
    </recommendedName>
</protein>
<proteinExistence type="predicted"/>
<dbReference type="Gene3D" id="3.30.740.10">
    <property type="entry name" value="Protein Inhibitor Of Neuronal Nitric Oxide Synthase"/>
    <property type="match status" value="2"/>
</dbReference>